<organism evidence="1 2">
    <name type="scientific">Smallanthus sonchifolius</name>
    <dbReference type="NCBI Taxonomy" id="185202"/>
    <lineage>
        <taxon>Eukaryota</taxon>
        <taxon>Viridiplantae</taxon>
        <taxon>Streptophyta</taxon>
        <taxon>Embryophyta</taxon>
        <taxon>Tracheophyta</taxon>
        <taxon>Spermatophyta</taxon>
        <taxon>Magnoliopsida</taxon>
        <taxon>eudicotyledons</taxon>
        <taxon>Gunneridae</taxon>
        <taxon>Pentapetalae</taxon>
        <taxon>asterids</taxon>
        <taxon>campanulids</taxon>
        <taxon>Asterales</taxon>
        <taxon>Asteraceae</taxon>
        <taxon>Asteroideae</taxon>
        <taxon>Heliantheae alliance</taxon>
        <taxon>Millerieae</taxon>
        <taxon>Smallanthus</taxon>
    </lineage>
</organism>
<evidence type="ECO:0000313" key="2">
    <source>
        <dbReference type="Proteomes" id="UP001056120"/>
    </source>
</evidence>
<dbReference type="Proteomes" id="UP001056120">
    <property type="component" value="Linkage Group LG03"/>
</dbReference>
<protein>
    <submittedName>
        <fullName evidence="1">Uncharacterized protein</fullName>
    </submittedName>
</protein>
<proteinExistence type="predicted"/>
<sequence>MELTDQRDGYDSVFSDGEDDMEVVGDYNLNNMDSTDENVAGDYNLNDMDSSDGFDSNFRTANSGVGVPKIAKDLSKATHVYKGSKGTLLPVANSWVTGRFIPILWLVENWRKDGNENTSIDKLLPDKYDTTQCFDTHKERLKASKNDDSVVSSVTASNSIIYVANLSNEEVNNILDKKGVILQEDDSSDELEIEKEDIIHIQTIEKLPSPWNMDKLAARLKNKKVEVTMRTTKSKKPFKACFKCGQEGYLIKHCKEVDETSLSSLKRHGLEMLKKHPRLRWLGFHCLTDLLMRTKFLQG</sequence>
<accession>A0ACB9JM96</accession>
<gene>
    <name evidence="1" type="ORF">L1987_08835</name>
</gene>
<dbReference type="EMBL" id="CM042020">
    <property type="protein sequence ID" value="KAI3821271.1"/>
    <property type="molecule type" value="Genomic_DNA"/>
</dbReference>
<name>A0ACB9JM96_9ASTR</name>
<comment type="caution">
    <text evidence="1">The sequence shown here is derived from an EMBL/GenBank/DDBJ whole genome shotgun (WGS) entry which is preliminary data.</text>
</comment>
<evidence type="ECO:0000313" key="1">
    <source>
        <dbReference type="EMBL" id="KAI3821271.1"/>
    </source>
</evidence>
<reference evidence="1 2" key="2">
    <citation type="journal article" date="2022" name="Mol. Ecol. Resour.">
        <title>The genomes of chicory, endive, great burdock and yacon provide insights into Asteraceae paleo-polyploidization history and plant inulin production.</title>
        <authorList>
            <person name="Fan W."/>
            <person name="Wang S."/>
            <person name="Wang H."/>
            <person name="Wang A."/>
            <person name="Jiang F."/>
            <person name="Liu H."/>
            <person name="Zhao H."/>
            <person name="Xu D."/>
            <person name="Zhang Y."/>
        </authorList>
    </citation>
    <scope>NUCLEOTIDE SEQUENCE [LARGE SCALE GENOMIC DNA]</scope>
    <source>
        <strain evidence="2">cv. Yunnan</strain>
        <tissue evidence="1">Leaves</tissue>
    </source>
</reference>
<reference evidence="2" key="1">
    <citation type="journal article" date="2022" name="Mol. Ecol. Resour.">
        <title>The genomes of chicory, endive, great burdock and yacon provide insights into Asteraceae palaeo-polyploidization history and plant inulin production.</title>
        <authorList>
            <person name="Fan W."/>
            <person name="Wang S."/>
            <person name="Wang H."/>
            <person name="Wang A."/>
            <person name="Jiang F."/>
            <person name="Liu H."/>
            <person name="Zhao H."/>
            <person name="Xu D."/>
            <person name="Zhang Y."/>
        </authorList>
    </citation>
    <scope>NUCLEOTIDE SEQUENCE [LARGE SCALE GENOMIC DNA]</scope>
    <source>
        <strain evidence="2">cv. Yunnan</strain>
    </source>
</reference>
<keyword evidence="2" id="KW-1185">Reference proteome</keyword>